<feature type="compositionally biased region" description="Acidic residues" evidence="1">
    <location>
        <begin position="841"/>
        <end position="986"/>
    </location>
</feature>
<feature type="compositionally biased region" description="Acidic residues" evidence="1">
    <location>
        <begin position="801"/>
        <end position="826"/>
    </location>
</feature>
<feature type="region of interest" description="Disordered" evidence="1">
    <location>
        <begin position="352"/>
        <end position="447"/>
    </location>
</feature>
<feature type="compositionally biased region" description="Polar residues" evidence="1">
    <location>
        <begin position="1037"/>
        <end position="1050"/>
    </location>
</feature>
<feature type="region of interest" description="Disordered" evidence="1">
    <location>
        <begin position="772"/>
        <end position="1128"/>
    </location>
</feature>
<feature type="compositionally biased region" description="Polar residues" evidence="1">
    <location>
        <begin position="314"/>
        <end position="331"/>
    </location>
</feature>
<feature type="transmembrane region" description="Helical" evidence="2">
    <location>
        <begin position="197"/>
        <end position="220"/>
    </location>
</feature>
<evidence type="ECO:0000256" key="1">
    <source>
        <dbReference type="SAM" id="MobiDB-lite"/>
    </source>
</evidence>
<feature type="region of interest" description="Disordered" evidence="1">
    <location>
        <begin position="484"/>
        <end position="712"/>
    </location>
</feature>
<organism evidence="3 4">
    <name type="scientific">Pomacea canaliculata</name>
    <name type="common">Golden apple snail</name>
    <dbReference type="NCBI Taxonomy" id="400727"/>
    <lineage>
        <taxon>Eukaryota</taxon>
        <taxon>Metazoa</taxon>
        <taxon>Spiralia</taxon>
        <taxon>Lophotrochozoa</taxon>
        <taxon>Mollusca</taxon>
        <taxon>Gastropoda</taxon>
        <taxon>Caenogastropoda</taxon>
        <taxon>Architaenioglossa</taxon>
        <taxon>Ampullarioidea</taxon>
        <taxon>Ampullariidae</taxon>
        <taxon>Pomacea</taxon>
    </lineage>
</organism>
<evidence type="ECO:0000313" key="3">
    <source>
        <dbReference type="EMBL" id="PVD29667.1"/>
    </source>
</evidence>
<feature type="compositionally biased region" description="Acidic residues" evidence="1">
    <location>
        <begin position="1051"/>
        <end position="1086"/>
    </location>
</feature>
<feature type="compositionally biased region" description="Basic and acidic residues" evidence="1">
    <location>
        <begin position="1001"/>
        <end position="1010"/>
    </location>
</feature>
<feature type="region of interest" description="Disordered" evidence="1">
    <location>
        <begin position="733"/>
        <end position="754"/>
    </location>
</feature>
<evidence type="ECO:0000256" key="2">
    <source>
        <dbReference type="SAM" id="Phobius"/>
    </source>
</evidence>
<keyword evidence="4" id="KW-1185">Reference proteome</keyword>
<feature type="compositionally biased region" description="Basic and acidic residues" evidence="1">
    <location>
        <begin position="352"/>
        <end position="370"/>
    </location>
</feature>
<feature type="region of interest" description="Disordered" evidence="1">
    <location>
        <begin position="1494"/>
        <end position="1514"/>
    </location>
</feature>
<feature type="compositionally biased region" description="Low complexity" evidence="1">
    <location>
        <begin position="1549"/>
        <end position="1560"/>
    </location>
</feature>
<feature type="compositionally biased region" description="Basic and acidic residues" evidence="1">
    <location>
        <begin position="1267"/>
        <end position="1283"/>
    </location>
</feature>
<feature type="region of interest" description="Disordered" evidence="1">
    <location>
        <begin position="1460"/>
        <end position="1482"/>
    </location>
</feature>
<comment type="caution">
    <text evidence="3">The sequence shown here is derived from an EMBL/GenBank/DDBJ whole genome shotgun (WGS) entry which is preliminary data.</text>
</comment>
<feature type="compositionally biased region" description="Polar residues" evidence="1">
    <location>
        <begin position="744"/>
        <end position="754"/>
    </location>
</feature>
<feature type="compositionally biased region" description="Polar residues" evidence="1">
    <location>
        <begin position="687"/>
        <end position="702"/>
    </location>
</feature>
<accession>A0A2T7P8B4</accession>
<feature type="compositionally biased region" description="Polar residues" evidence="1">
    <location>
        <begin position="1761"/>
        <end position="1772"/>
    </location>
</feature>
<feature type="compositionally biased region" description="Basic and acidic residues" evidence="1">
    <location>
        <begin position="774"/>
        <end position="787"/>
    </location>
</feature>
<feature type="region of interest" description="Disordered" evidence="1">
    <location>
        <begin position="1267"/>
        <end position="1288"/>
    </location>
</feature>
<feature type="compositionally biased region" description="Basic and acidic residues" evidence="1">
    <location>
        <begin position="548"/>
        <end position="677"/>
    </location>
</feature>
<gene>
    <name evidence="3" type="ORF">C0Q70_08922</name>
</gene>
<feature type="compositionally biased region" description="Polar residues" evidence="1">
    <location>
        <begin position="522"/>
        <end position="543"/>
    </location>
</feature>
<keyword evidence="2" id="KW-1133">Transmembrane helix</keyword>
<feature type="compositionally biased region" description="Polar residues" evidence="1">
    <location>
        <begin position="1087"/>
        <end position="1120"/>
    </location>
</feature>
<feature type="compositionally biased region" description="Basic and acidic residues" evidence="1">
    <location>
        <begin position="512"/>
        <end position="521"/>
    </location>
</feature>
<feature type="region of interest" description="Disordered" evidence="1">
    <location>
        <begin position="1537"/>
        <end position="1560"/>
    </location>
</feature>
<keyword evidence="2" id="KW-0472">Membrane</keyword>
<dbReference type="STRING" id="400727.A0A2T7P8B4"/>
<dbReference type="OrthoDB" id="10072226at2759"/>
<sequence>MRDPDVVAGLVIDQQDPNMRRVVEEHIYRMWHRVNSLEAGDIKDDYRTVLQDATKLSGWQSQLMLADEFEVPNYDRILPFMKFTKGIKSPLFDNSGWYDIHDKKIDAKKYKVLGDLLERVAWTALTTPKSIPVAVSTEAPIITRTEIPKTVAASPIPEPVVASPRNTDLRMQVALDTGQNTDKIAPMPTTQTYQSSANLLAILGAAFFAVAAVMACVLIWTCRKSRSKAVPGLEYGLPRRSSKADEFLRKLSTHRQRQVYSTSHPNIRLEDETLRLLEGLANRQESTQNRPRTMAEIQEQVRRDIEEGNRPRGLSQQAELYMPSTSRSSDWPSDHRADPMVAMAQSERVAEAEMRRTSSRVRPEPNRDWRTGSQILPVPSEPNLDWRTGGQVQQVRSEPKVISSMSGPSSQYYTASMGNSATDPVSRSSASQEVELEPSEPWLVDPTTAWVEYSTRPEPEYAHSLVLDDQPDIPKVQLILEEQEELKEEPFGSHFKRRRSSVVSRLESIPIDVEKERDSDSTKTSTSEQTSGADASEGPQQSAGADASEEKAEKGDKKKDKKDKKDKTDKKKKDKEKGDKKDKGDEGDTGDKKEGKEDKKKDKKDKKEGKEDKKKDKKDKKEGKEDKKEDKGDKKKDKKDKKEDKGDKKEDKKDKKEDKGGKKEDKGGKGGKKDAKADKKKKKRKSNTNQSAYEYENDNQSALPGKQDFQSFFKPENEIQTNLKAEGLVYTTEGESQITKENENESQNTLEPDGECQTTLEIIDESLATLQTEDQSRITMENEDKRQMTLITEGENQTTSEIEDQDQTTFETEEESQTTLETEDEGQMTLNTEGENQTTSETEDQDQTSSETEDESQTTLETEDESQASLETEDESQASLETEDESQASLETEDESQASLETEDESQASLETEDDSQATLETEDESQASLETEDESQASLETEDESQASLETEDESQASLETEDESQATVETEDESQTTSDSEDESQTASESEYESLRTSVTEDKSKYTLETEDDYNTISDTEDESQNTLQTEDESQTTLETENESQSTVETEDESQTALETDDESQTTLETEDESQTVLETEDESQNSLETIDEYQSNYETDYQTQSTPESKYQTQSTYESEEQSRNVIKRNCQTKNKYESKKQTQRTYKIKHKTSCNETENESYIACDTENVTQSTYRTAEESKLEKSTECAETYTSMTTEMSVIPEDTSIVKCSYTEDIKHCRPYFEAKKVRASASGPPELQMYREKCKLRLCSKSLSPTDSRQDVARVHRQVKSDSFHSDKKKRRRISMTKVEANFEQLFHVFDNNTCSRNLQESSSLFAKDVVFDSIQNKITQYFKATSAFLPKPTLRSRTEPLVDINQMFTNTDSMDNHKADLTATPCIQELNQHQGSDVPGVLVDGPSVKKEIKRPVPKPRTLFAPLQVKAKPAETLAEAKDSENDGKIATKGVDLEQMLEDGKKEEGSATLTRKEIETQEPTADFYTLPSSEALDLSRFSSSSRQRPTAANRTKRGWDAAPVAETWTLQKQVSPYLYSSRDRQPSHGYIPSSSTNNLNSMTSSSRYDSDTNLVCCDSSSTLECCEVTYDTHSCSSSDHLDKMDSKIFTVHFTVCPTVHLTGSTGRSCDAQGIDRSCISEKIQASAKVSRSLRKIEASSRRERTDLSQQQTSFVKESSNTSCALSRWQKGLSVPRQVLHFGGQEQRAGYKDSQSSAALDTKKWVESRSDLEMGQHQDVPSVSSQISVDSKKWTSSTVWRRPQDSPHQLASLSSTHPNPARSFVSYVSSHWPPEAPLTLSYSECTTGASSAPNSLSNFAPGLSLEDSKEKKLIHDNKSQSLESPCSFSTAEVRMACEDTVDRDLLCATSQSYSSILDEVNSELEFHMVHGTFQNQQRAEFHSSAHSICRTFAGSVNTSPNHSQNAQATPSARTRPFVDSTFEYLDPLSFMPCTAVVLPNTSSDKS</sequence>
<feature type="region of interest" description="Disordered" evidence="1">
    <location>
        <begin position="1751"/>
        <end position="1772"/>
    </location>
</feature>
<feature type="compositionally biased region" description="Basic and acidic residues" evidence="1">
    <location>
        <begin position="1460"/>
        <end position="1475"/>
    </location>
</feature>
<feature type="compositionally biased region" description="Acidic residues" evidence="1">
    <location>
        <begin position="1011"/>
        <end position="1036"/>
    </location>
</feature>
<reference evidence="3 4" key="1">
    <citation type="submission" date="2018-04" db="EMBL/GenBank/DDBJ databases">
        <title>The genome of golden apple snail Pomacea canaliculata provides insight into stress tolerance and invasive adaptation.</title>
        <authorList>
            <person name="Liu C."/>
            <person name="Liu B."/>
            <person name="Ren Y."/>
            <person name="Zhang Y."/>
            <person name="Wang H."/>
            <person name="Li S."/>
            <person name="Jiang F."/>
            <person name="Yin L."/>
            <person name="Zhang G."/>
            <person name="Qian W."/>
            <person name="Fan W."/>
        </authorList>
    </citation>
    <scope>NUCLEOTIDE SEQUENCE [LARGE SCALE GENOMIC DNA]</scope>
    <source>
        <strain evidence="3">SZHN2017</strain>
        <tissue evidence="3">Muscle</tissue>
    </source>
</reference>
<keyword evidence="2" id="KW-0812">Transmembrane</keyword>
<dbReference type="Proteomes" id="UP000245119">
    <property type="component" value="Linkage Group LG5"/>
</dbReference>
<name>A0A2T7P8B4_POMCA</name>
<feature type="region of interest" description="Disordered" evidence="1">
    <location>
        <begin position="307"/>
        <end position="334"/>
    </location>
</feature>
<evidence type="ECO:0000313" key="4">
    <source>
        <dbReference type="Proteomes" id="UP000245119"/>
    </source>
</evidence>
<feature type="compositionally biased region" description="Polar residues" evidence="1">
    <location>
        <begin position="403"/>
        <end position="432"/>
    </location>
</feature>
<protein>
    <submittedName>
        <fullName evidence="3">Uncharacterized protein</fullName>
    </submittedName>
</protein>
<dbReference type="EMBL" id="PZQS01000005">
    <property type="protein sequence ID" value="PVD29667.1"/>
    <property type="molecule type" value="Genomic_DNA"/>
</dbReference>
<feature type="compositionally biased region" description="Polar residues" evidence="1">
    <location>
        <begin position="1496"/>
        <end position="1509"/>
    </location>
</feature>
<proteinExistence type="predicted"/>